<gene>
    <name evidence="4" type="ORF">RM574_15005</name>
    <name evidence="3" type="ORF">RM698_19365</name>
</gene>
<evidence type="ECO:0000313" key="5">
    <source>
        <dbReference type="Proteomes" id="UP001183607"/>
    </source>
</evidence>
<dbReference type="AlphaFoldDB" id="A0ABD5E6V7"/>
<evidence type="ECO:0000313" key="3">
    <source>
        <dbReference type="EMBL" id="MDT0411192.1"/>
    </source>
</evidence>
<evidence type="ECO:0000313" key="4">
    <source>
        <dbReference type="EMBL" id="MDT0416798.1"/>
    </source>
</evidence>
<proteinExistence type="predicted"/>
<dbReference type="RefSeq" id="WP_007818654.1">
    <property type="nucleotide sequence ID" value="NZ_JAVRER010000020.1"/>
</dbReference>
<evidence type="ECO:0000256" key="2">
    <source>
        <dbReference type="SAM" id="Phobius"/>
    </source>
</evidence>
<dbReference type="EMBL" id="JAVRER010000020">
    <property type="protein sequence ID" value="MDT0416798.1"/>
    <property type="molecule type" value="Genomic_DNA"/>
</dbReference>
<dbReference type="EMBL" id="JAVRET010000045">
    <property type="protein sequence ID" value="MDT0411192.1"/>
    <property type="molecule type" value="Genomic_DNA"/>
</dbReference>
<organism evidence="4 5">
    <name type="scientific">Streptomyces evansiae</name>
    <dbReference type="NCBI Taxonomy" id="3075535"/>
    <lineage>
        <taxon>Bacteria</taxon>
        <taxon>Bacillati</taxon>
        <taxon>Actinomycetota</taxon>
        <taxon>Actinomycetes</taxon>
        <taxon>Kitasatosporales</taxon>
        <taxon>Streptomycetaceae</taxon>
        <taxon>Streptomyces</taxon>
    </lineage>
</organism>
<keyword evidence="6" id="KW-1185">Reference proteome</keyword>
<keyword evidence="2" id="KW-1133">Transmembrane helix</keyword>
<keyword evidence="2" id="KW-0472">Membrane</keyword>
<feature type="transmembrane region" description="Helical" evidence="2">
    <location>
        <begin position="29"/>
        <end position="51"/>
    </location>
</feature>
<reference evidence="5" key="1">
    <citation type="submission" date="2023-07" db="EMBL/GenBank/DDBJ databases">
        <title>30 novel species of actinomycetes from the DSMZ collection.</title>
        <authorList>
            <person name="Nouioui I."/>
        </authorList>
    </citation>
    <scope>NUCLEOTIDE SEQUENCE [LARGE SCALE GENOMIC DNA]</scope>
    <source>
        <strain evidence="5">DSM 41982</strain>
    </source>
</reference>
<protein>
    <submittedName>
        <fullName evidence="4">Uncharacterized protein</fullName>
    </submittedName>
</protein>
<keyword evidence="2" id="KW-0812">Transmembrane</keyword>
<dbReference type="Proteomes" id="UP001183607">
    <property type="component" value="Unassembled WGS sequence"/>
</dbReference>
<feature type="region of interest" description="Disordered" evidence="1">
    <location>
        <begin position="69"/>
        <end position="91"/>
    </location>
</feature>
<evidence type="ECO:0000313" key="6">
    <source>
        <dbReference type="Proteomes" id="UP001183610"/>
    </source>
</evidence>
<reference evidence="4" key="2">
    <citation type="submission" date="2024-03" db="EMBL/GenBank/DDBJ databases">
        <title>30 novel species of actinomycetes from the DSMZ collection.</title>
        <authorList>
            <person name="Nouioui I."/>
        </authorList>
    </citation>
    <scope>NUCLEOTIDE SEQUENCE</scope>
    <source>
        <strain evidence="3 6">DSM 41979</strain>
        <strain evidence="4">DSM 41982</strain>
    </source>
</reference>
<comment type="caution">
    <text evidence="4">The sequence shown here is derived from an EMBL/GenBank/DDBJ whole genome shotgun (WGS) entry which is preliminary data.</text>
</comment>
<sequence>MTAAAGLALMIVGAVLRYAVTWRFAWVDLPVVGNILLVGGFAGLVLGLVLARSRRRLALAVERARDSAAWSASGSDAYPPEPYYRDQYPPH</sequence>
<dbReference type="Proteomes" id="UP001183610">
    <property type="component" value="Unassembled WGS sequence"/>
</dbReference>
<accession>A0ABD5E6V7</accession>
<name>A0ABD5E6V7_9ACTN</name>
<evidence type="ECO:0000256" key="1">
    <source>
        <dbReference type="SAM" id="MobiDB-lite"/>
    </source>
</evidence>